<dbReference type="FunFam" id="3.30.160.60:FF:000092">
    <property type="entry name" value="Early growth response protein 3"/>
    <property type="match status" value="1"/>
</dbReference>
<evidence type="ECO:0000256" key="5">
    <source>
        <dbReference type="ARBA" id="ARBA00022723"/>
    </source>
</evidence>
<evidence type="ECO:0000256" key="2">
    <source>
        <dbReference type="ARBA" id="ARBA00004496"/>
    </source>
</evidence>
<evidence type="ECO:0000256" key="10">
    <source>
        <dbReference type="ARBA" id="ARBA00023125"/>
    </source>
</evidence>
<name>R7UGK6_CAPTE</name>
<comment type="subcellular location">
    <subcellularLocation>
        <location evidence="2">Cytoplasm</location>
    </subcellularLocation>
    <subcellularLocation>
        <location evidence="1">Nucleus</location>
    </subcellularLocation>
</comment>
<feature type="region of interest" description="Disordered" evidence="14">
    <location>
        <begin position="118"/>
        <end position="162"/>
    </location>
</feature>
<feature type="domain" description="C2H2-type" evidence="15">
    <location>
        <begin position="79"/>
        <end position="106"/>
    </location>
</feature>
<feature type="region of interest" description="Disordered" evidence="14">
    <location>
        <begin position="1"/>
        <end position="47"/>
    </location>
</feature>
<evidence type="ECO:0000259" key="15">
    <source>
        <dbReference type="PROSITE" id="PS50157"/>
    </source>
</evidence>
<dbReference type="Pfam" id="PF00096">
    <property type="entry name" value="zf-C2H2"/>
    <property type="match status" value="3"/>
</dbReference>
<dbReference type="PANTHER" id="PTHR23235">
    <property type="entry name" value="KRUEPPEL-LIKE TRANSCRIPTION FACTOR"/>
    <property type="match status" value="1"/>
</dbReference>
<dbReference type="OrthoDB" id="3437960at2759"/>
<keyword evidence="10" id="KW-0238">DNA-binding</keyword>
<sequence length="162" mass="18639">MASASGPFVQPSTSGLAFPQPQQPMKLLPVKPRKYPNRPSKTPVHERPYACPVDGCDRRFSRSDELTRHVRIHTGQKPYKCRVCMRSFSRSDHLTTHIRTHTGEKPFSCDVCGRKFARSDERKRHSRVHLKQKLKKEAKQQQQQQQQEQHSPPGPSTSCMQP</sequence>
<accession>R7UGK6</accession>
<keyword evidence="9" id="KW-0805">Transcription regulation</keyword>
<dbReference type="HOGENOM" id="CLU_1637031_0_0_1"/>
<evidence type="ECO:0000313" key="16">
    <source>
        <dbReference type="EMBL" id="ELU02407.1"/>
    </source>
</evidence>
<keyword evidence="5" id="KW-0479">Metal-binding</keyword>
<proteinExistence type="inferred from homology"/>
<evidence type="ECO:0000256" key="12">
    <source>
        <dbReference type="ARBA" id="ARBA00023242"/>
    </source>
</evidence>
<dbReference type="STRING" id="283909.R7UGK6"/>
<dbReference type="EMBL" id="KB304086">
    <property type="protein sequence ID" value="ELU02407.1"/>
    <property type="molecule type" value="Genomic_DNA"/>
</dbReference>
<feature type="domain" description="C2H2-type" evidence="15">
    <location>
        <begin position="107"/>
        <end position="134"/>
    </location>
</feature>
<evidence type="ECO:0000256" key="8">
    <source>
        <dbReference type="ARBA" id="ARBA00022833"/>
    </source>
</evidence>
<keyword evidence="4" id="KW-0963">Cytoplasm</keyword>
<dbReference type="InterPro" id="IPR036236">
    <property type="entry name" value="Znf_C2H2_sf"/>
</dbReference>
<evidence type="ECO:0000256" key="4">
    <source>
        <dbReference type="ARBA" id="ARBA00022490"/>
    </source>
</evidence>
<evidence type="ECO:0000256" key="9">
    <source>
        <dbReference type="ARBA" id="ARBA00023015"/>
    </source>
</evidence>
<evidence type="ECO:0000256" key="1">
    <source>
        <dbReference type="ARBA" id="ARBA00004123"/>
    </source>
</evidence>
<keyword evidence="8" id="KW-0862">Zinc</keyword>
<feature type="compositionally biased region" description="Low complexity" evidence="14">
    <location>
        <begin position="140"/>
        <end position="149"/>
    </location>
</feature>
<keyword evidence="6" id="KW-0677">Repeat</keyword>
<reference evidence="17" key="3">
    <citation type="submission" date="2015-06" db="UniProtKB">
        <authorList>
            <consortium name="EnsemblMetazoa"/>
        </authorList>
    </citation>
    <scope>IDENTIFICATION</scope>
</reference>
<dbReference type="PROSITE" id="PS50157">
    <property type="entry name" value="ZINC_FINGER_C2H2_2"/>
    <property type="match status" value="3"/>
</dbReference>
<dbReference type="Proteomes" id="UP000014760">
    <property type="component" value="Unassembled WGS sequence"/>
</dbReference>
<dbReference type="AlphaFoldDB" id="R7UGK6"/>
<dbReference type="OMA" id="AKRYHAK"/>
<keyword evidence="11" id="KW-0804">Transcription</keyword>
<evidence type="ECO:0000256" key="13">
    <source>
        <dbReference type="PROSITE-ProRule" id="PRU00042"/>
    </source>
</evidence>
<dbReference type="GO" id="GO:0005634">
    <property type="term" value="C:nucleus"/>
    <property type="evidence" value="ECO:0007669"/>
    <property type="project" value="UniProtKB-SubCell"/>
</dbReference>
<reference evidence="16 18" key="2">
    <citation type="journal article" date="2013" name="Nature">
        <title>Insights into bilaterian evolution from three spiralian genomes.</title>
        <authorList>
            <person name="Simakov O."/>
            <person name="Marletaz F."/>
            <person name="Cho S.J."/>
            <person name="Edsinger-Gonzales E."/>
            <person name="Havlak P."/>
            <person name="Hellsten U."/>
            <person name="Kuo D.H."/>
            <person name="Larsson T."/>
            <person name="Lv J."/>
            <person name="Arendt D."/>
            <person name="Savage R."/>
            <person name="Osoegawa K."/>
            <person name="de Jong P."/>
            <person name="Grimwood J."/>
            <person name="Chapman J.A."/>
            <person name="Shapiro H."/>
            <person name="Aerts A."/>
            <person name="Otillar R.P."/>
            <person name="Terry A.Y."/>
            <person name="Boore J.L."/>
            <person name="Grigoriev I.V."/>
            <person name="Lindberg D.R."/>
            <person name="Seaver E.C."/>
            <person name="Weisblat D.A."/>
            <person name="Putnam N.H."/>
            <person name="Rokhsar D.S."/>
        </authorList>
    </citation>
    <scope>NUCLEOTIDE SEQUENCE</scope>
    <source>
        <strain evidence="16 18">I ESC-2004</strain>
    </source>
</reference>
<dbReference type="InterPro" id="IPR013087">
    <property type="entry name" value="Znf_C2H2_type"/>
</dbReference>
<evidence type="ECO:0000313" key="17">
    <source>
        <dbReference type="EnsemblMetazoa" id="CapteP179417"/>
    </source>
</evidence>
<keyword evidence="7 13" id="KW-0863">Zinc-finger</keyword>
<evidence type="ECO:0000256" key="14">
    <source>
        <dbReference type="SAM" id="MobiDB-lite"/>
    </source>
</evidence>
<dbReference type="PROSITE" id="PS00028">
    <property type="entry name" value="ZINC_FINGER_C2H2_1"/>
    <property type="match status" value="3"/>
</dbReference>
<evidence type="ECO:0000256" key="7">
    <source>
        <dbReference type="ARBA" id="ARBA00022771"/>
    </source>
</evidence>
<reference evidence="18" key="1">
    <citation type="submission" date="2012-12" db="EMBL/GenBank/DDBJ databases">
        <authorList>
            <person name="Hellsten U."/>
            <person name="Grimwood J."/>
            <person name="Chapman J.A."/>
            <person name="Shapiro H."/>
            <person name="Aerts A."/>
            <person name="Otillar R.P."/>
            <person name="Terry A.Y."/>
            <person name="Boore J.L."/>
            <person name="Simakov O."/>
            <person name="Marletaz F."/>
            <person name="Cho S.-J."/>
            <person name="Edsinger-Gonzales E."/>
            <person name="Havlak P."/>
            <person name="Kuo D.-H."/>
            <person name="Larsson T."/>
            <person name="Lv J."/>
            <person name="Arendt D."/>
            <person name="Savage R."/>
            <person name="Osoegawa K."/>
            <person name="de Jong P."/>
            <person name="Lindberg D.R."/>
            <person name="Seaver E.C."/>
            <person name="Weisblat D.A."/>
            <person name="Putnam N.H."/>
            <person name="Grigoriev I.V."/>
            <person name="Rokhsar D.S."/>
        </authorList>
    </citation>
    <scope>NUCLEOTIDE SEQUENCE</scope>
    <source>
        <strain evidence="18">I ESC-2004</strain>
    </source>
</reference>
<dbReference type="EnsemblMetazoa" id="CapteT179417">
    <property type="protein sequence ID" value="CapteP179417"/>
    <property type="gene ID" value="CapteG179417"/>
</dbReference>
<dbReference type="GO" id="GO:0000978">
    <property type="term" value="F:RNA polymerase II cis-regulatory region sequence-specific DNA binding"/>
    <property type="evidence" value="ECO:0007669"/>
    <property type="project" value="TreeGrafter"/>
</dbReference>
<gene>
    <name evidence="16" type="ORF">CAPTEDRAFT_179417</name>
</gene>
<feature type="domain" description="C2H2-type" evidence="15">
    <location>
        <begin position="49"/>
        <end position="78"/>
    </location>
</feature>
<evidence type="ECO:0000256" key="6">
    <source>
        <dbReference type="ARBA" id="ARBA00022737"/>
    </source>
</evidence>
<feature type="compositionally biased region" description="Basic residues" evidence="14">
    <location>
        <begin position="124"/>
        <end position="136"/>
    </location>
</feature>
<dbReference type="EMBL" id="AMQN01008842">
    <property type="status" value="NOT_ANNOTATED_CDS"/>
    <property type="molecule type" value="Genomic_DNA"/>
</dbReference>
<dbReference type="SUPFAM" id="SSF57667">
    <property type="entry name" value="beta-beta-alpha zinc fingers"/>
    <property type="match status" value="2"/>
</dbReference>
<evidence type="ECO:0000256" key="11">
    <source>
        <dbReference type="ARBA" id="ARBA00023163"/>
    </source>
</evidence>
<organism evidence="16">
    <name type="scientific">Capitella teleta</name>
    <name type="common">Polychaete worm</name>
    <dbReference type="NCBI Taxonomy" id="283909"/>
    <lineage>
        <taxon>Eukaryota</taxon>
        <taxon>Metazoa</taxon>
        <taxon>Spiralia</taxon>
        <taxon>Lophotrochozoa</taxon>
        <taxon>Annelida</taxon>
        <taxon>Polychaeta</taxon>
        <taxon>Sedentaria</taxon>
        <taxon>Scolecida</taxon>
        <taxon>Capitellidae</taxon>
        <taxon>Capitella</taxon>
    </lineage>
</organism>
<dbReference type="GO" id="GO:0000981">
    <property type="term" value="F:DNA-binding transcription factor activity, RNA polymerase II-specific"/>
    <property type="evidence" value="ECO:0007669"/>
    <property type="project" value="TreeGrafter"/>
</dbReference>
<dbReference type="PANTHER" id="PTHR23235:SF60">
    <property type="entry name" value="STRIPE, ISOFORM D"/>
    <property type="match status" value="1"/>
</dbReference>
<keyword evidence="18" id="KW-1185">Reference proteome</keyword>
<dbReference type="GO" id="GO:0005737">
    <property type="term" value="C:cytoplasm"/>
    <property type="evidence" value="ECO:0007669"/>
    <property type="project" value="UniProtKB-SubCell"/>
</dbReference>
<comment type="similarity">
    <text evidence="3">Belongs to the EGR C2H2-type zinc-finger protein family.</text>
</comment>
<protein>
    <recommendedName>
        <fullName evidence="15">C2H2-type domain-containing protein</fullName>
    </recommendedName>
</protein>
<dbReference type="GO" id="GO:0008270">
    <property type="term" value="F:zinc ion binding"/>
    <property type="evidence" value="ECO:0007669"/>
    <property type="project" value="UniProtKB-KW"/>
</dbReference>
<dbReference type="Gene3D" id="3.30.160.60">
    <property type="entry name" value="Classic Zinc Finger"/>
    <property type="match status" value="3"/>
</dbReference>
<dbReference type="SMART" id="SM00355">
    <property type="entry name" value="ZnF_C2H2"/>
    <property type="match status" value="3"/>
</dbReference>
<evidence type="ECO:0000256" key="3">
    <source>
        <dbReference type="ARBA" id="ARBA00005682"/>
    </source>
</evidence>
<evidence type="ECO:0000313" key="18">
    <source>
        <dbReference type="Proteomes" id="UP000014760"/>
    </source>
</evidence>
<keyword evidence="12" id="KW-0539">Nucleus</keyword>